<keyword evidence="3" id="KW-1185">Reference proteome</keyword>
<dbReference type="SUPFAM" id="SSF89447">
    <property type="entry name" value="AbrB/MazE/MraZ-like"/>
    <property type="match status" value="1"/>
</dbReference>
<dbReference type="InterPro" id="IPR039052">
    <property type="entry name" value="Antitox_PemI-like"/>
</dbReference>
<dbReference type="InterPro" id="IPR007159">
    <property type="entry name" value="SpoVT-AbrB_dom"/>
</dbReference>
<dbReference type="Gene3D" id="2.10.260.10">
    <property type="match status" value="1"/>
</dbReference>
<dbReference type="GO" id="GO:0003677">
    <property type="term" value="F:DNA binding"/>
    <property type="evidence" value="ECO:0007669"/>
    <property type="project" value="UniProtKB-KW"/>
</dbReference>
<evidence type="ECO:0000313" key="2">
    <source>
        <dbReference type="EMBL" id="NHC36332.1"/>
    </source>
</evidence>
<dbReference type="GO" id="GO:0097351">
    <property type="term" value="F:toxin sequestering activity"/>
    <property type="evidence" value="ECO:0007669"/>
    <property type="project" value="InterPro"/>
</dbReference>
<accession>A0A9X5I6B1</accession>
<reference evidence="2 3" key="1">
    <citation type="journal article" date="2015" name="Genome Announc.">
        <title>Draft Genome Sequence of the Terrestrial Cyanobacterium Scytonema millei VB511283, Isolated from Eastern India.</title>
        <authorList>
            <person name="Sen D."/>
            <person name="Chandrababunaidu M.M."/>
            <person name="Singh D."/>
            <person name="Sanghi N."/>
            <person name="Ghorai A."/>
            <person name="Mishra G.P."/>
            <person name="Madduluri M."/>
            <person name="Adhikary S.P."/>
            <person name="Tripathy S."/>
        </authorList>
    </citation>
    <scope>NUCLEOTIDE SEQUENCE [LARGE SCALE GENOMIC DNA]</scope>
    <source>
        <strain evidence="2 3">VB511283</strain>
    </source>
</reference>
<dbReference type="Proteomes" id="UP000031532">
    <property type="component" value="Unassembled WGS sequence"/>
</dbReference>
<sequence>MRSAIGKWGNSLGLRIPKHIVEELSLQLNDEVECHVEKGRLIVEVVQKRKYTLEELLSQEMELEPEIDWGKPMGEEAW</sequence>
<dbReference type="Pfam" id="PF04014">
    <property type="entry name" value="MazE_antitoxin"/>
    <property type="match status" value="1"/>
</dbReference>
<dbReference type="SMART" id="SM00966">
    <property type="entry name" value="SpoVT_AbrB"/>
    <property type="match status" value="1"/>
</dbReference>
<organism evidence="2 3">
    <name type="scientific">Scytonema millei VB511283</name>
    <dbReference type="NCBI Taxonomy" id="1245923"/>
    <lineage>
        <taxon>Bacteria</taxon>
        <taxon>Bacillati</taxon>
        <taxon>Cyanobacteriota</taxon>
        <taxon>Cyanophyceae</taxon>
        <taxon>Nostocales</taxon>
        <taxon>Scytonemataceae</taxon>
        <taxon>Scytonema</taxon>
    </lineage>
</organism>
<dbReference type="OrthoDB" id="9795766at2"/>
<proteinExistence type="predicted"/>
<dbReference type="PANTHER" id="PTHR40516">
    <property type="entry name" value="ANTITOXIN CHPS-RELATED"/>
    <property type="match status" value="1"/>
</dbReference>
<dbReference type="AlphaFoldDB" id="A0A9X5I6B1"/>
<evidence type="ECO:0000313" key="3">
    <source>
        <dbReference type="Proteomes" id="UP000031532"/>
    </source>
</evidence>
<protein>
    <submittedName>
        <fullName evidence="2">AbrB/MazE/SpoVT family DNA-binding domain-containing protein</fullName>
    </submittedName>
</protein>
<keyword evidence="2" id="KW-0238">DNA-binding</keyword>
<comment type="caution">
    <text evidence="2">The sequence shown here is derived from an EMBL/GenBank/DDBJ whole genome shotgun (WGS) entry which is preliminary data.</text>
</comment>
<feature type="domain" description="SpoVT-AbrB" evidence="1">
    <location>
        <begin position="6"/>
        <end position="51"/>
    </location>
</feature>
<dbReference type="InterPro" id="IPR037914">
    <property type="entry name" value="SpoVT-AbrB_sf"/>
</dbReference>
<dbReference type="RefSeq" id="WP_039717002.1">
    <property type="nucleotide sequence ID" value="NZ_JTJC03000004.1"/>
</dbReference>
<name>A0A9X5I6B1_9CYAN</name>
<dbReference type="PANTHER" id="PTHR40516:SF1">
    <property type="entry name" value="ANTITOXIN CHPS-RELATED"/>
    <property type="match status" value="1"/>
</dbReference>
<evidence type="ECO:0000259" key="1">
    <source>
        <dbReference type="SMART" id="SM00966"/>
    </source>
</evidence>
<gene>
    <name evidence="2" type="ORF">QH73_0017050</name>
</gene>
<dbReference type="EMBL" id="JTJC03000004">
    <property type="protein sequence ID" value="NHC36332.1"/>
    <property type="molecule type" value="Genomic_DNA"/>
</dbReference>